<feature type="transmembrane region" description="Helical" evidence="12">
    <location>
        <begin position="106"/>
        <end position="126"/>
    </location>
</feature>
<dbReference type="GO" id="GO:0015297">
    <property type="term" value="F:antiporter activity"/>
    <property type="evidence" value="ECO:0007669"/>
    <property type="project" value="InterPro"/>
</dbReference>
<keyword evidence="10 12" id="KW-0472">Membrane</keyword>
<comment type="caution">
    <text evidence="16">The sequence shown here is derived from an EMBL/GenBank/DDBJ whole genome shotgun (WGS) entry which is preliminary data.</text>
</comment>
<dbReference type="GO" id="GO:1902600">
    <property type="term" value="P:proton transmembrane transport"/>
    <property type="evidence" value="ECO:0007669"/>
    <property type="project" value="InterPro"/>
</dbReference>
<evidence type="ECO:0000256" key="5">
    <source>
        <dbReference type="ARBA" id="ARBA00022538"/>
    </source>
</evidence>
<evidence type="ECO:0000259" key="15">
    <source>
        <dbReference type="Pfam" id="PF23259"/>
    </source>
</evidence>
<evidence type="ECO:0000313" key="17">
    <source>
        <dbReference type="Proteomes" id="UP001418222"/>
    </source>
</evidence>
<dbReference type="GO" id="GO:0012505">
    <property type="term" value="C:endomembrane system"/>
    <property type="evidence" value="ECO:0007669"/>
    <property type="project" value="TreeGrafter"/>
</dbReference>
<dbReference type="Pfam" id="PF23256">
    <property type="entry name" value="CHX17_2nd"/>
    <property type="match status" value="1"/>
</dbReference>
<dbReference type="InterPro" id="IPR057290">
    <property type="entry name" value="CHX17_C"/>
</dbReference>
<sequence>MAIVTPEQFYANFTEEVQSIFCYNAVRTTSAGIWLSDNPLMFSLPLLLFQFTLIFVFTRITQSILGHLSVPIVISQIIGGIILGPSCLGRHRSLEKILYSPHSWEQLNGISLFSFMLFLFITGLKTDLGMIPKAGKKAFAIAITSAILPFTAVLLIRYFSDGIIPPRLKQRFVILNTMYTWSGTSYVVVSCVLADLNLLTSKLGRLAMSSTLIIEFTNLFLSAVLGAYLQATKYDSIPMGMASMAAFLAFMVFLVFVARPLTILAIRRTPVGSMLDDACFVGVLALAIGCGFITELIGFSATIGPFFVGLILPGGAPLGVTMVEKLERLVVGVFLPVFLASAGIRMNVASLKIVNVEWKVLLLFLIIAVLIKFLGAMLPCFYCKMPIRDCVAVGLMMISKGIHEVEAAGRLQDAKVLDMQLFTVVVLTIVVVGGGSAQLIKRIYRPEDGFVAYKRRAVQFLKRDGELRIVACIHGEDHVNAVLALLEIARPSTVAPISIHAIHLKPLAGRSASLLLPYTRHRTSYDALFSSDTDHIFNAFFQAEQLHSSGFSILPYVCISPYATMHEDICTLALDKKVFLIIVPFHKQLDIDGSFSSPIPAIQAVNSSVLRFSPCSVAVLVNHGLVKENIAFHSGAHPSPAVYFFGGPDDREALALGLRMAEDPAVRLTVVRFRHPEASLDGTEERLDERMLEEVRMRGDGGSRVVYREEMVRDGEGIIGVIKEVSGRFSLLLVGRGDRKEMSLMCGLSTWSEYPELGIVGDMLASTDFGGRVSTLVVQQQRWVAGNGLPENMSMGGKHVVPLEEDEDGDD</sequence>
<feature type="domain" description="Cation/H(+) antiporter C-terminal" evidence="15">
    <location>
        <begin position="641"/>
        <end position="781"/>
    </location>
</feature>
<feature type="domain" description="Cation/H(+) antiporter central" evidence="14">
    <location>
        <begin position="499"/>
        <end position="625"/>
    </location>
</feature>
<keyword evidence="8 12" id="KW-1133">Transmembrane helix</keyword>
<keyword evidence="6 12" id="KW-0812">Transmembrane</keyword>
<dbReference type="InterPro" id="IPR050794">
    <property type="entry name" value="CPA2_transporter"/>
</dbReference>
<protein>
    <submittedName>
        <fullName evidence="16">Cation/H(+) antiporter 15</fullName>
    </submittedName>
</protein>
<dbReference type="Gene3D" id="1.20.1530.20">
    <property type="match status" value="1"/>
</dbReference>
<feature type="transmembrane region" description="Helical" evidence="12">
    <location>
        <begin position="237"/>
        <end position="258"/>
    </location>
</feature>
<feature type="transmembrane region" description="Helical" evidence="12">
    <location>
        <begin position="279"/>
        <end position="308"/>
    </location>
</feature>
<feature type="transmembrane region" description="Helical" evidence="12">
    <location>
        <begin position="179"/>
        <end position="200"/>
    </location>
</feature>
<name>A0AAP0AUQ0_9ASPA</name>
<evidence type="ECO:0000256" key="3">
    <source>
        <dbReference type="ARBA" id="ARBA00004141"/>
    </source>
</evidence>
<accession>A0AAP0AUQ0</accession>
<dbReference type="InterPro" id="IPR006153">
    <property type="entry name" value="Cation/H_exchanger_TM"/>
</dbReference>
<evidence type="ECO:0000256" key="8">
    <source>
        <dbReference type="ARBA" id="ARBA00022989"/>
    </source>
</evidence>
<dbReference type="EMBL" id="JBBWWQ010000020">
    <property type="protein sequence ID" value="KAK8916014.1"/>
    <property type="molecule type" value="Genomic_DNA"/>
</dbReference>
<comment type="subcellular location">
    <subcellularLocation>
        <location evidence="3">Membrane</location>
        <topology evidence="3">Multi-pass membrane protein</topology>
    </subcellularLocation>
    <subcellularLocation>
        <location evidence="2">Plastid</location>
        <location evidence="2">Chloroplast envelope</location>
    </subcellularLocation>
</comment>
<comment type="similarity">
    <text evidence="11">Belongs to the monovalent cation:proton antiporter 2 (CPA2) transporter (TC 2.A.37) family. CHX (TC 2.A.37.4) subfamily.</text>
</comment>
<dbReference type="PANTHER" id="PTHR32468">
    <property type="entry name" value="CATION/H + ANTIPORTER"/>
    <property type="match status" value="1"/>
</dbReference>
<dbReference type="GO" id="GO:0016020">
    <property type="term" value="C:membrane"/>
    <property type="evidence" value="ECO:0007669"/>
    <property type="project" value="UniProtKB-SubCell"/>
</dbReference>
<dbReference type="AlphaFoldDB" id="A0AAP0AUQ0"/>
<dbReference type="Pfam" id="PF00999">
    <property type="entry name" value="Na_H_Exchanger"/>
    <property type="match status" value="1"/>
</dbReference>
<dbReference type="GO" id="GO:0009941">
    <property type="term" value="C:chloroplast envelope"/>
    <property type="evidence" value="ECO:0007669"/>
    <property type="project" value="UniProtKB-SubCell"/>
</dbReference>
<dbReference type="PANTHER" id="PTHR32468:SF102">
    <property type="entry name" value="OS08G0117800 PROTEIN"/>
    <property type="match status" value="1"/>
</dbReference>
<comment type="function">
    <text evidence="1">May function as sodium-coupled metabolite transporter across the chloroplast envelope.</text>
</comment>
<dbReference type="GO" id="GO:0006885">
    <property type="term" value="P:regulation of pH"/>
    <property type="evidence" value="ECO:0007669"/>
    <property type="project" value="TreeGrafter"/>
</dbReference>
<feature type="transmembrane region" description="Helical" evidence="12">
    <location>
        <begin position="360"/>
        <end position="378"/>
    </location>
</feature>
<keyword evidence="5" id="KW-0633">Potassium transport</keyword>
<feature type="domain" description="Cation/H+ exchanger transmembrane" evidence="13">
    <location>
        <begin position="57"/>
        <end position="432"/>
    </location>
</feature>
<keyword evidence="7" id="KW-0630">Potassium</keyword>
<dbReference type="InterPro" id="IPR038770">
    <property type="entry name" value="Na+/solute_symporter_sf"/>
</dbReference>
<evidence type="ECO:0000256" key="6">
    <source>
        <dbReference type="ARBA" id="ARBA00022692"/>
    </source>
</evidence>
<evidence type="ECO:0000256" key="12">
    <source>
        <dbReference type="SAM" id="Phobius"/>
    </source>
</evidence>
<organism evidence="16 17">
    <name type="scientific">Platanthera zijinensis</name>
    <dbReference type="NCBI Taxonomy" id="2320716"/>
    <lineage>
        <taxon>Eukaryota</taxon>
        <taxon>Viridiplantae</taxon>
        <taxon>Streptophyta</taxon>
        <taxon>Embryophyta</taxon>
        <taxon>Tracheophyta</taxon>
        <taxon>Spermatophyta</taxon>
        <taxon>Magnoliopsida</taxon>
        <taxon>Liliopsida</taxon>
        <taxon>Asparagales</taxon>
        <taxon>Orchidaceae</taxon>
        <taxon>Orchidoideae</taxon>
        <taxon>Orchideae</taxon>
        <taxon>Orchidinae</taxon>
        <taxon>Platanthera</taxon>
    </lineage>
</organism>
<feature type="transmembrane region" description="Helical" evidence="12">
    <location>
        <begin position="328"/>
        <end position="348"/>
    </location>
</feature>
<feature type="transmembrane region" description="Helical" evidence="12">
    <location>
        <begin position="40"/>
        <end position="57"/>
    </location>
</feature>
<keyword evidence="4" id="KW-0813">Transport</keyword>
<evidence type="ECO:0000256" key="10">
    <source>
        <dbReference type="ARBA" id="ARBA00023136"/>
    </source>
</evidence>
<proteinExistence type="inferred from homology"/>
<feature type="transmembrane region" description="Helical" evidence="12">
    <location>
        <begin position="138"/>
        <end position="159"/>
    </location>
</feature>
<evidence type="ECO:0000256" key="11">
    <source>
        <dbReference type="ARBA" id="ARBA00038341"/>
    </source>
</evidence>
<evidence type="ECO:0000313" key="16">
    <source>
        <dbReference type="EMBL" id="KAK8916014.1"/>
    </source>
</evidence>
<keyword evidence="17" id="KW-1185">Reference proteome</keyword>
<reference evidence="16 17" key="1">
    <citation type="journal article" date="2022" name="Nat. Plants">
        <title>Genomes of leafy and leafless Platanthera orchids illuminate the evolution of mycoheterotrophy.</title>
        <authorList>
            <person name="Li M.H."/>
            <person name="Liu K.W."/>
            <person name="Li Z."/>
            <person name="Lu H.C."/>
            <person name="Ye Q.L."/>
            <person name="Zhang D."/>
            <person name="Wang J.Y."/>
            <person name="Li Y.F."/>
            <person name="Zhong Z.M."/>
            <person name="Liu X."/>
            <person name="Yu X."/>
            <person name="Liu D.K."/>
            <person name="Tu X.D."/>
            <person name="Liu B."/>
            <person name="Hao Y."/>
            <person name="Liao X.Y."/>
            <person name="Jiang Y.T."/>
            <person name="Sun W.H."/>
            <person name="Chen J."/>
            <person name="Chen Y.Q."/>
            <person name="Ai Y."/>
            <person name="Zhai J.W."/>
            <person name="Wu S.S."/>
            <person name="Zhou Z."/>
            <person name="Hsiao Y.Y."/>
            <person name="Wu W.L."/>
            <person name="Chen Y.Y."/>
            <person name="Lin Y.F."/>
            <person name="Hsu J.L."/>
            <person name="Li C.Y."/>
            <person name="Wang Z.W."/>
            <person name="Zhao X."/>
            <person name="Zhong W.Y."/>
            <person name="Ma X.K."/>
            <person name="Ma L."/>
            <person name="Huang J."/>
            <person name="Chen G.Z."/>
            <person name="Huang M.Z."/>
            <person name="Huang L."/>
            <person name="Peng D.H."/>
            <person name="Luo Y.B."/>
            <person name="Zou S.Q."/>
            <person name="Chen S.P."/>
            <person name="Lan S."/>
            <person name="Tsai W.C."/>
            <person name="Van de Peer Y."/>
            <person name="Liu Z.J."/>
        </authorList>
    </citation>
    <scope>NUCLEOTIDE SEQUENCE [LARGE SCALE GENOMIC DNA]</scope>
    <source>
        <strain evidence="16">Lor287</strain>
    </source>
</reference>
<gene>
    <name evidence="16" type="primary">CHX15</name>
    <name evidence="16" type="ORF">KSP39_PZI022736</name>
</gene>
<evidence type="ECO:0000256" key="4">
    <source>
        <dbReference type="ARBA" id="ARBA00022448"/>
    </source>
</evidence>
<evidence type="ECO:0000259" key="14">
    <source>
        <dbReference type="Pfam" id="PF23256"/>
    </source>
</evidence>
<evidence type="ECO:0000256" key="9">
    <source>
        <dbReference type="ARBA" id="ARBA00023065"/>
    </source>
</evidence>
<evidence type="ECO:0000256" key="1">
    <source>
        <dbReference type="ARBA" id="ARBA00003198"/>
    </source>
</evidence>
<dbReference type="Pfam" id="PF23259">
    <property type="entry name" value="CHX17_C"/>
    <property type="match status" value="1"/>
</dbReference>
<dbReference type="InterPro" id="IPR057291">
    <property type="entry name" value="CHX17_2nd"/>
</dbReference>
<evidence type="ECO:0000259" key="13">
    <source>
        <dbReference type="Pfam" id="PF00999"/>
    </source>
</evidence>
<evidence type="ECO:0000256" key="7">
    <source>
        <dbReference type="ARBA" id="ARBA00022958"/>
    </source>
</evidence>
<keyword evidence="9" id="KW-0406">Ion transport</keyword>
<dbReference type="Proteomes" id="UP001418222">
    <property type="component" value="Unassembled WGS sequence"/>
</dbReference>
<feature type="transmembrane region" description="Helical" evidence="12">
    <location>
        <begin position="212"/>
        <end position="231"/>
    </location>
</feature>
<evidence type="ECO:0000256" key="2">
    <source>
        <dbReference type="ARBA" id="ARBA00004119"/>
    </source>
</evidence>
<feature type="transmembrane region" description="Helical" evidence="12">
    <location>
        <begin position="64"/>
        <end position="86"/>
    </location>
</feature>
<feature type="transmembrane region" description="Helical" evidence="12">
    <location>
        <begin position="419"/>
        <end position="440"/>
    </location>
</feature>
<dbReference type="GO" id="GO:0006813">
    <property type="term" value="P:potassium ion transport"/>
    <property type="evidence" value="ECO:0007669"/>
    <property type="project" value="UniProtKB-KW"/>
</dbReference>